<dbReference type="PROSITE" id="PS50847">
    <property type="entry name" value="GRAM_POS_ANCHORING"/>
    <property type="match status" value="1"/>
</dbReference>
<keyword evidence="4" id="KW-0732">Signal</keyword>
<evidence type="ECO:0000313" key="10">
    <source>
        <dbReference type="Proteomes" id="UP000242949"/>
    </source>
</evidence>
<keyword evidence="5" id="KW-0572">Peptidoglycan-anchor</keyword>
<accession>A0A1G6J0I3</accession>
<dbReference type="Gene3D" id="2.60.40.10">
    <property type="entry name" value="Immunoglobulins"/>
    <property type="match status" value="3"/>
</dbReference>
<dbReference type="InterPro" id="IPR025883">
    <property type="entry name" value="Cadherin-like_domain"/>
</dbReference>
<sequence>MRKKVSIIMIATLLFGLLNPIFSDSIVEASENVRLDVTHNLEYRNGNTSSTGLNNGLQIGRGSETALKFDLSTVDVNRIKDVELRVYVSGSALPPGGSSFINVWGTDDDNWDEGSASIPDKEQLLVERDNIGSLGDVLFQGESDLTNFIKRSAQENEFVTFVFSGHNDLSLHISHRDRGDRAPYLKITYYEPPTDISLTNHEIEEFQPSGTVVGSLSADADDDQISYSLQSGDVSDFIIEGNELRTASEFDYEDQSTYDLTIRAMDSSGQYYDKNFQIDVNYTRSADLENLELSEGTLNPDFDTNTLSYTAHVENEMDSVQVIPTLRDTTSSLEVNGRSVISGEASEGLPLEVGENPITIEVTAQNGDEKTYTLTVDRAPSSNADLSNLQISEGELDPEFDAETTNYEVSVGNNTETLAITPTVDDETAIVSVNGSEFPSGEASENLPLEVGENAITVEVTAQNGDEKTYTLTVDRAPSSNADLSNLQISEGELDPDFDTATSDYEVSVGNNTETLAITPTVDDETATVSVNGSEVPSGEASESMALEVGENLITVEVTAQNGDEKTYTLTVDRAPSSNADLSNLQISEGELDPDFDTATTDYEVSVGNNTETLAITPTVEDETAIVSVNGSEIPSGEASENLPLEVGKNPITVEVTAQNGDKKTYTLTVDRASSSNADLSYLDVSEGTLQPDFQKDMKEYNMLVNYDVDYLQVTAFTDSDDAELKINGQTALSGEGTDRISLEAGAVNEVDITVIAEDLTIQNYQINVTRLLQRSVAAIEIDGQTATVSDRDIMIIEENGILSIELPEEINHLQLSEDQIEYLIAQNINIEIMKPGIKMSLPSSNFNTALAVEISIEKIESSDSIDDIELSAGTVYQFSIDHGGQILDQFDYGVELAFDISDEETNPELLNVYYWNDELRDWEYVDGEYNDGKILATTEHFSTFGVFNSSVFQEVDEGQEVEEDKDKESTLPRTASSTYNWLAIGALLMLAGLCMILYRRYKIMK</sequence>
<dbReference type="InterPro" id="IPR019931">
    <property type="entry name" value="LPXTG_anchor"/>
</dbReference>
<proteinExistence type="predicted"/>
<feature type="transmembrane region" description="Helical" evidence="6">
    <location>
        <begin position="980"/>
        <end position="999"/>
    </location>
</feature>
<dbReference type="AlphaFoldDB" id="A0A1G6J0I3"/>
<comment type="subcellular location">
    <subcellularLocation>
        <location evidence="1">Secreted</location>
        <location evidence="1">Cell wall</location>
        <topology evidence="1">Peptidoglycan-anchor</topology>
    </subcellularLocation>
</comment>
<dbReference type="GO" id="GO:0007156">
    <property type="term" value="P:homophilic cell adhesion via plasma membrane adhesion molecules"/>
    <property type="evidence" value="ECO:0007669"/>
    <property type="project" value="InterPro"/>
</dbReference>
<dbReference type="NCBIfam" id="TIGR01167">
    <property type="entry name" value="LPXTG_anchor"/>
    <property type="match status" value="1"/>
</dbReference>
<evidence type="ECO:0000259" key="8">
    <source>
        <dbReference type="PROSITE" id="PS50847"/>
    </source>
</evidence>
<dbReference type="Gene3D" id="2.60.40.60">
    <property type="entry name" value="Cadherins"/>
    <property type="match status" value="1"/>
</dbReference>
<keyword evidence="6" id="KW-0812">Transmembrane</keyword>
<evidence type="ECO:0000256" key="2">
    <source>
        <dbReference type="ARBA" id="ARBA00022512"/>
    </source>
</evidence>
<evidence type="ECO:0000256" key="5">
    <source>
        <dbReference type="ARBA" id="ARBA00023088"/>
    </source>
</evidence>
<evidence type="ECO:0000256" key="1">
    <source>
        <dbReference type="ARBA" id="ARBA00004168"/>
    </source>
</evidence>
<keyword evidence="2" id="KW-0134">Cell wall</keyword>
<dbReference type="STRING" id="1612202.SAMN05421734_104186"/>
<dbReference type="Pfam" id="PF00028">
    <property type="entry name" value="Cadherin"/>
    <property type="match status" value="1"/>
</dbReference>
<dbReference type="CDD" id="cd11304">
    <property type="entry name" value="Cadherin_repeat"/>
    <property type="match status" value="1"/>
</dbReference>
<dbReference type="GO" id="GO:0016020">
    <property type="term" value="C:membrane"/>
    <property type="evidence" value="ECO:0007669"/>
    <property type="project" value="InterPro"/>
</dbReference>
<dbReference type="InterPro" id="IPR015919">
    <property type="entry name" value="Cadherin-like_sf"/>
</dbReference>
<reference evidence="10" key="1">
    <citation type="submission" date="2016-09" db="EMBL/GenBank/DDBJ databases">
        <authorList>
            <person name="Varghese N."/>
            <person name="Submissions S."/>
        </authorList>
    </citation>
    <scope>NUCLEOTIDE SEQUENCE [LARGE SCALE GENOMIC DNA]</scope>
    <source>
        <strain evidence="10">S5</strain>
    </source>
</reference>
<dbReference type="SUPFAM" id="SSF49313">
    <property type="entry name" value="Cadherin-like"/>
    <property type="match status" value="1"/>
</dbReference>
<dbReference type="RefSeq" id="WP_090795226.1">
    <property type="nucleotide sequence ID" value="NZ_FMYI01000004.1"/>
</dbReference>
<protein>
    <submittedName>
        <fullName evidence="9">LPXTG-motif cell wall anchor domain-containing protein</fullName>
    </submittedName>
</protein>
<dbReference type="InterPro" id="IPR055372">
    <property type="entry name" value="CBM96"/>
</dbReference>
<evidence type="ECO:0000259" key="7">
    <source>
        <dbReference type="PROSITE" id="PS50268"/>
    </source>
</evidence>
<evidence type="ECO:0000256" key="3">
    <source>
        <dbReference type="ARBA" id="ARBA00022525"/>
    </source>
</evidence>
<keyword evidence="6" id="KW-0472">Membrane</keyword>
<dbReference type="InterPro" id="IPR002126">
    <property type="entry name" value="Cadherin-like_dom"/>
</dbReference>
<organism evidence="9 10">
    <name type="scientific">Pelagirhabdus alkalitolerans</name>
    <dbReference type="NCBI Taxonomy" id="1612202"/>
    <lineage>
        <taxon>Bacteria</taxon>
        <taxon>Bacillati</taxon>
        <taxon>Bacillota</taxon>
        <taxon>Bacilli</taxon>
        <taxon>Bacillales</taxon>
        <taxon>Bacillaceae</taxon>
        <taxon>Pelagirhabdus</taxon>
    </lineage>
</organism>
<feature type="domain" description="Cadherin" evidence="7">
    <location>
        <begin position="202"/>
        <end position="302"/>
    </location>
</feature>
<keyword evidence="6" id="KW-1133">Transmembrane helix</keyword>
<dbReference type="InterPro" id="IPR013783">
    <property type="entry name" value="Ig-like_fold"/>
</dbReference>
<evidence type="ECO:0000256" key="4">
    <source>
        <dbReference type="ARBA" id="ARBA00022729"/>
    </source>
</evidence>
<dbReference type="PROSITE" id="PS50268">
    <property type="entry name" value="CADHERIN_2"/>
    <property type="match status" value="1"/>
</dbReference>
<gene>
    <name evidence="9" type="ORF">SAMN05421734_104186</name>
</gene>
<evidence type="ECO:0000256" key="6">
    <source>
        <dbReference type="SAM" id="Phobius"/>
    </source>
</evidence>
<keyword evidence="10" id="KW-1185">Reference proteome</keyword>
<dbReference type="GO" id="GO:0005509">
    <property type="term" value="F:calcium ion binding"/>
    <property type="evidence" value="ECO:0007669"/>
    <property type="project" value="InterPro"/>
</dbReference>
<dbReference type="Pfam" id="PF12733">
    <property type="entry name" value="Cadherin-like"/>
    <property type="match status" value="5"/>
</dbReference>
<dbReference type="EMBL" id="FMYI01000004">
    <property type="protein sequence ID" value="SDC12063.1"/>
    <property type="molecule type" value="Genomic_DNA"/>
</dbReference>
<dbReference type="Proteomes" id="UP000242949">
    <property type="component" value="Unassembled WGS sequence"/>
</dbReference>
<dbReference type="OrthoDB" id="9807519at2"/>
<evidence type="ECO:0000313" key="9">
    <source>
        <dbReference type="EMBL" id="SDC12063.1"/>
    </source>
</evidence>
<dbReference type="Pfam" id="PF24517">
    <property type="entry name" value="CBM96"/>
    <property type="match status" value="1"/>
</dbReference>
<dbReference type="Pfam" id="PF00746">
    <property type="entry name" value="Gram_pos_anchor"/>
    <property type="match status" value="1"/>
</dbReference>
<name>A0A1G6J0I3_9BACI</name>
<keyword evidence="3" id="KW-0964">Secreted</keyword>
<feature type="domain" description="Gram-positive cocci surface proteins LPxTG" evidence="8">
    <location>
        <begin position="972"/>
        <end position="1006"/>
    </location>
</feature>